<keyword evidence="2" id="KW-0472">Membrane</keyword>
<dbReference type="RefSeq" id="WP_142118470.1">
    <property type="nucleotide sequence ID" value="NZ_BAAASV010000002.1"/>
</dbReference>
<sequence>MTAPAPALAQPPESAVSDELRPRGKERRARARRNRIPARPRRRAAIAWVTVAIVVGVCAVLIAIVQPRTSATPFAPDNPDPAGARALAQILGRQGVSVTFATTGDEAIAELGASTRESTLLIAADYGISSEQSRSLRGKATSTVLIEPQEDLLKAFAPHLDADALPGGAGPVSARCDDPDAMAAEEIGPVGFGYRTDGEAAAQICFGVGGIGAMARSGDTTVLAASEPFTNEHLADYGNAALGLRVLGAHPRLVWLIPDWTSMVDGPDSGGSATAPQWIGPAGLALLLAVAFAMWSRGPRFGRVIPERLPVVVSPSELVHGRTRLYRRARDYPHAAALIRAGAVTDIARRLGIPPTAQRDTVVPAIAVATRRDAHEIDHLLYGPDPRSSAELTALSIQLNSLRREVNPA</sequence>
<evidence type="ECO:0000259" key="3">
    <source>
        <dbReference type="Pfam" id="PF14258"/>
    </source>
</evidence>
<organism evidence="4 5">
    <name type="scientific">Rarobacter faecitabidus</name>
    <dbReference type="NCBI Taxonomy" id="13243"/>
    <lineage>
        <taxon>Bacteria</taxon>
        <taxon>Bacillati</taxon>
        <taxon>Actinomycetota</taxon>
        <taxon>Actinomycetes</taxon>
        <taxon>Micrococcales</taxon>
        <taxon>Rarobacteraceae</taxon>
        <taxon>Rarobacter</taxon>
    </lineage>
</organism>
<evidence type="ECO:0000256" key="2">
    <source>
        <dbReference type="SAM" id="Phobius"/>
    </source>
</evidence>
<keyword evidence="2" id="KW-0812">Transmembrane</keyword>
<name>A0A542ZU88_RARFA</name>
<evidence type="ECO:0000256" key="1">
    <source>
        <dbReference type="SAM" id="MobiDB-lite"/>
    </source>
</evidence>
<feature type="transmembrane region" description="Helical" evidence="2">
    <location>
        <begin position="45"/>
        <end position="65"/>
    </location>
</feature>
<protein>
    <submittedName>
        <fullName evidence="4">Uncharacterized protein DUF4350</fullName>
    </submittedName>
</protein>
<dbReference type="Proteomes" id="UP000315389">
    <property type="component" value="Unassembled WGS sequence"/>
</dbReference>
<dbReference type="Pfam" id="PF14258">
    <property type="entry name" value="DUF4350"/>
    <property type="match status" value="1"/>
</dbReference>
<dbReference type="AlphaFoldDB" id="A0A542ZU88"/>
<proteinExistence type="predicted"/>
<feature type="region of interest" description="Disordered" evidence="1">
    <location>
        <begin position="1"/>
        <end position="36"/>
    </location>
</feature>
<evidence type="ECO:0000313" key="4">
    <source>
        <dbReference type="EMBL" id="TQL63921.1"/>
    </source>
</evidence>
<dbReference type="InterPro" id="IPR025646">
    <property type="entry name" value="DUF4350"/>
</dbReference>
<gene>
    <name evidence="4" type="ORF">FB461_0400</name>
</gene>
<accession>A0A542ZU88</accession>
<feature type="compositionally biased region" description="Basic residues" evidence="1">
    <location>
        <begin position="24"/>
        <end position="36"/>
    </location>
</feature>
<keyword evidence="5" id="KW-1185">Reference proteome</keyword>
<dbReference type="EMBL" id="VFOS01000001">
    <property type="protein sequence ID" value="TQL63921.1"/>
    <property type="molecule type" value="Genomic_DNA"/>
</dbReference>
<keyword evidence="2" id="KW-1133">Transmembrane helix</keyword>
<comment type="caution">
    <text evidence="4">The sequence shown here is derived from an EMBL/GenBank/DDBJ whole genome shotgun (WGS) entry which is preliminary data.</text>
</comment>
<feature type="domain" description="DUF4350" evidence="3">
    <location>
        <begin position="76"/>
        <end position="247"/>
    </location>
</feature>
<reference evidence="4 5" key="1">
    <citation type="submission" date="2019-06" db="EMBL/GenBank/DDBJ databases">
        <title>Sequencing the genomes of 1000 actinobacteria strains.</title>
        <authorList>
            <person name="Klenk H.-P."/>
        </authorList>
    </citation>
    <scope>NUCLEOTIDE SEQUENCE [LARGE SCALE GENOMIC DNA]</scope>
    <source>
        <strain evidence="4 5">DSM 4813</strain>
    </source>
</reference>
<dbReference type="OrthoDB" id="5241668at2"/>
<evidence type="ECO:0000313" key="5">
    <source>
        <dbReference type="Proteomes" id="UP000315389"/>
    </source>
</evidence>